<protein>
    <submittedName>
        <fullName evidence="1">Uncharacterized protein</fullName>
    </submittedName>
</protein>
<dbReference type="EMBL" id="BPLQ01009199">
    <property type="protein sequence ID" value="GIY42427.1"/>
    <property type="molecule type" value="Genomic_DNA"/>
</dbReference>
<organism evidence="1 2">
    <name type="scientific">Caerostris darwini</name>
    <dbReference type="NCBI Taxonomy" id="1538125"/>
    <lineage>
        <taxon>Eukaryota</taxon>
        <taxon>Metazoa</taxon>
        <taxon>Ecdysozoa</taxon>
        <taxon>Arthropoda</taxon>
        <taxon>Chelicerata</taxon>
        <taxon>Arachnida</taxon>
        <taxon>Araneae</taxon>
        <taxon>Araneomorphae</taxon>
        <taxon>Entelegynae</taxon>
        <taxon>Araneoidea</taxon>
        <taxon>Araneidae</taxon>
        <taxon>Caerostris</taxon>
    </lineage>
</organism>
<accession>A0AAV4TAI5</accession>
<proteinExistence type="predicted"/>
<evidence type="ECO:0000313" key="2">
    <source>
        <dbReference type="Proteomes" id="UP001054837"/>
    </source>
</evidence>
<keyword evidence="2" id="KW-1185">Reference proteome</keyword>
<sequence>MASPESKWKRYQRKRWRINNTSRSSPSHLEERPDGWEWNDGLCTLEFQSPPGIASFYEGRSVLSDLPRVPLIHPAPSNLITTYFQPNQLVPSPQRKDISKKRWRINNTSHSSPSHLEERLDGWEWNDGLCTLEQRVSMEGGGECLIGFAPRSVNPSSTLDGINVLW</sequence>
<dbReference type="AlphaFoldDB" id="A0AAV4TAI5"/>
<name>A0AAV4TAI5_9ARAC</name>
<gene>
    <name evidence="1" type="ORF">CDAR_183261</name>
</gene>
<comment type="caution">
    <text evidence="1">The sequence shown here is derived from an EMBL/GenBank/DDBJ whole genome shotgun (WGS) entry which is preliminary data.</text>
</comment>
<dbReference type="Proteomes" id="UP001054837">
    <property type="component" value="Unassembled WGS sequence"/>
</dbReference>
<evidence type="ECO:0000313" key="1">
    <source>
        <dbReference type="EMBL" id="GIY42427.1"/>
    </source>
</evidence>
<reference evidence="1 2" key="1">
    <citation type="submission" date="2021-06" db="EMBL/GenBank/DDBJ databases">
        <title>Caerostris darwini draft genome.</title>
        <authorList>
            <person name="Kono N."/>
            <person name="Arakawa K."/>
        </authorList>
    </citation>
    <scope>NUCLEOTIDE SEQUENCE [LARGE SCALE GENOMIC DNA]</scope>
</reference>